<dbReference type="HAMAP" id="MF_00378">
    <property type="entry name" value="Exonuc_7_L"/>
    <property type="match status" value="1"/>
</dbReference>
<dbReference type="InterPro" id="IPR020579">
    <property type="entry name" value="Exonuc_VII_lsu_C"/>
</dbReference>
<dbReference type="GO" id="GO:0003676">
    <property type="term" value="F:nucleic acid binding"/>
    <property type="evidence" value="ECO:0007669"/>
    <property type="project" value="InterPro"/>
</dbReference>
<evidence type="ECO:0000256" key="3">
    <source>
        <dbReference type="ARBA" id="ARBA00022801"/>
    </source>
</evidence>
<proteinExistence type="inferred from homology"/>
<evidence type="ECO:0000256" key="6">
    <source>
        <dbReference type="RuleBase" id="RU004355"/>
    </source>
</evidence>
<dbReference type="CDD" id="cd04489">
    <property type="entry name" value="ExoVII_LU_OBF"/>
    <property type="match status" value="1"/>
</dbReference>
<dbReference type="Pfam" id="PF13742">
    <property type="entry name" value="tRNA_anti_2"/>
    <property type="match status" value="1"/>
</dbReference>
<dbReference type="EMBL" id="DSVQ01000012">
    <property type="protein sequence ID" value="HGT38965.1"/>
    <property type="molecule type" value="Genomic_DNA"/>
</dbReference>
<protein>
    <recommendedName>
        <fullName evidence="5">Exodeoxyribonuclease 7 large subunit</fullName>
        <ecNumber evidence="5">3.1.11.6</ecNumber>
    </recommendedName>
    <alternativeName>
        <fullName evidence="5">Exodeoxyribonuclease VII large subunit</fullName>
        <shortName evidence="5">Exonuclease VII large subunit</shortName>
    </alternativeName>
</protein>
<evidence type="ECO:0000256" key="4">
    <source>
        <dbReference type="ARBA" id="ARBA00022839"/>
    </source>
</evidence>
<dbReference type="GO" id="GO:0005737">
    <property type="term" value="C:cytoplasm"/>
    <property type="evidence" value="ECO:0007669"/>
    <property type="project" value="UniProtKB-SubCell"/>
</dbReference>
<gene>
    <name evidence="5 9" type="primary">xseA</name>
    <name evidence="9" type="ORF">ENS64_06840</name>
</gene>
<sequence length="421" mass="45953">MASSAQSPEPPHVLTVSELTALLRGVVEQCFPHVWVAGEVSNLTRAASGHLYFTLKDADAQLRTVMWRSAAQRLRFEVHDGLAVVANGPIEVYPPRGQYQLIAERLTPQGMGTLELALRQLQQKLAAEGLFAPERKRPLPMFPRQIALVTSPQGAAVRDIIQVLARRWRQADVLVIPVAVQGEGAAEQIAQALHDVGRLPRVDVVICGRGGGSLEDLWAFNTEVVARAIAACAVPVVSAVGHEIDVTIADLVADRRALTPSEAAELVVPDQAELRGGLEQLRRRMRSALRRRVEAARWQLDGLASRRCFTRPLDRLHELATATDELADKLQRGIRQRLDAERAGLAALAGRLEALSPLHVLSRGYSVTYRVADGSLVRDAAVLQPGDRLTTRFARGEAVSLVERVHTPPNPADRAPAHGRE</sequence>
<evidence type="ECO:0000313" key="9">
    <source>
        <dbReference type="EMBL" id="HGT38965.1"/>
    </source>
</evidence>
<keyword evidence="3 5" id="KW-0378">Hydrolase</keyword>
<evidence type="ECO:0000256" key="5">
    <source>
        <dbReference type="HAMAP-Rule" id="MF_00378"/>
    </source>
</evidence>
<comment type="subcellular location">
    <subcellularLocation>
        <location evidence="5 6">Cytoplasm</location>
    </subcellularLocation>
</comment>
<feature type="domain" description="Exonuclease VII large subunit C-terminal" evidence="7">
    <location>
        <begin position="130"/>
        <end position="346"/>
    </location>
</feature>
<reference evidence="9" key="1">
    <citation type="journal article" date="2020" name="mSystems">
        <title>Genome- and Community-Level Interaction Insights into Carbon Utilization and Element Cycling Functions of Hydrothermarchaeota in Hydrothermal Sediment.</title>
        <authorList>
            <person name="Zhou Z."/>
            <person name="Liu Y."/>
            <person name="Xu W."/>
            <person name="Pan J."/>
            <person name="Luo Z.H."/>
            <person name="Li M."/>
        </authorList>
    </citation>
    <scope>NUCLEOTIDE SEQUENCE [LARGE SCALE GENOMIC DNA]</scope>
    <source>
        <strain evidence="9">SpSt-508</strain>
    </source>
</reference>
<dbReference type="GO" id="GO:0006308">
    <property type="term" value="P:DNA catabolic process"/>
    <property type="evidence" value="ECO:0007669"/>
    <property type="project" value="UniProtKB-UniRule"/>
</dbReference>
<dbReference type="InterPro" id="IPR025824">
    <property type="entry name" value="OB-fold_nuc-bd_dom"/>
</dbReference>
<feature type="domain" description="OB-fold nucleic acid binding" evidence="8">
    <location>
        <begin position="14"/>
        <end position="106"/>
    </location>
</feature>
<evidence type="ECO:0000256" key="2">
    <source>
        <dbReference type="ARBA" id="ARBA00022722"/>
    </source>
</evidence>
<dbReference type="EC" id="3.1.11.6" evidence="5"/>
<keyword evidence="1 5" id="KW-0963">Cytoplasm</keyword>
<organism evidence="9">
    <name type="scientific">Schlesneria paludicola</name>
    <dbReference type="NCBI Taxonomy" id="360056"/>
    <lineage>
        <taxon>Bacteria</taxon>
        <taxon>Pseudomonadati</taxon>
        <taxon>Planctomycetota</taxon>
        <taxon>Planctomycetia</taxon>
        <taxon>Planctomycetales</taxon>
        <taxon>Planctomycetaceae</taxon>
        <taxon>Schlesneria</taxon>
    </lineage>
</organism>
<comment type="similarity">
    <text evidence="5 6">Belongs to the XseA family.</text>
</comment>
<dbReference type="PANTHER" id="PTHR30008">
    <property type="entry name" value="EXODEOXYRIBONUCLEASE 7 LARGE SUBUNIT"/>
    <property type="match status" value="1"/>
</dbReference>
<dbReference type="InterPro" id="IPR003753">
    <property type="entry name" value="Exonuc_VII_L"/>
</dbReference>
<keyword evidence="2 5" id="KW-0540">Nuclease</keyword>
<dbReference type="GO" id="GO:0009318">
    <property type="term" value="C:exodeoxyribonuclease VII complex"/>
    <property type="evidence" value="ECO:0007669"/>
    <property type="project" value="UniProtKB-UniRule"/>
</dbReference>
<accession>A0A7C4QPB4</accession>
<evidence type="ECO:0000259" key="7">
    <source>
        <dbReference type="Pfam" id="PF02601"/>
    </source>
</evidence>
<dbReference type="PANTHER" id="PTHR30008:SF0">
    <property type="entry name" value="EXODEOXYRIBONUCLEASE 7 LARGE SUBUNIT"/>
    <property type="match status" value="1"/>
</dbReference>
<evidence type="ECO:0000256" key="1">
    <source>
        <dbReference type="ARBA" id="ARBA00022490"/>
    </source>
</evidence>
<name>A0A7C4QPB4_9PLAN</name>
<dbReference type="GO" id="GO:0008855">
    <property type="term" value="F:exodeoxyribonuclease VII activity"/>
    <property type="evidence" value="ECO:0007669"/>
    <property type="project" value="UniProtKB-UniRule"/>
</dbReference>
<comment type="catalytic activity">
    <reaction evidence="5 6">
        <text>Exonucleolytic cleavage in either 5'- to 3'- or 3'- to 5'-direction to yield nucleoside 5'-phosphates.</text>
        <dbReference type="EC" id="3.1.11.6"/>
    </reaction>
</comment>
<dbReference type="Pfam" id="PF02601">
    <property type="entry name" value="Exonuc_VII_L"/>
    <property type="match status" value="1"/>
</dbReference>
<comment type="function">
    <text evidence="5">Bidirectionally degrades single-stranded DNA into large acid-insoluble oligonucleotides, which are then degraded further into small acid-soluble oligonucleotides.</text>
</comment>
<dbReference type="NCBIfam" id="TIGR00237">
    <property type="entry name" value="xseA"/>
    <property type="match status" value="1"/>
</dbReference>
<dbReference type="AlphaFoldDB" id="A0A7C4QPB4"/>
<comment type="subunit">
    <text evidence="5">Heterooligomer composed of large and small subunits.</text>
</comment>
<keyword evidence="4 5" id="KW-0269">Exonuclease</keyword>
<comment type="caution">
    <text evidence="9">The sequence shown here is derived from an EMBL/GenBank/DDBJ whole genome shotgun (WGS) entry which is preliminary data.</text>
</comment>
<evidence type="ECO:0000259" key="8">
    <source>
        <dbReference type="Pfam" id="PF13742"/>
    </source>
</evidence>